<dbReference type="AlphaFoldDB" id="A0A150GF58"/>
<protein>
    <recommendedName>
        <fullName evidence="3">Apple domain-containing protein</fullName>
    </recommendedName>
</protein>
<proteinExistence type="predicted"/>
<gene>
    <name evidence="1" type="ORF">GPECTOR_27g661</name>
</gene>
<reference evidence="2" key="1">
    <citation type="journal article" date="2016" name="Nat. Commun.">
        <title>The Gonium pectorale genome demonstrates co-option of cell cycle regulation during the evolution of multicellularity.</title>
        <authorList>
            <person name="Hanschen E.R."/>
            <person name="Marriage T.N."/>
            <person name="Ferris P.J."/>
            <person name="Hamaji T."/>
            <person name="Toyoda A."/>
            <person name="Fujiyama A."/>
            <person name="Neme R."/>
            <person name="Noguchi H."/>
            <person name="Minakuchi Y."/>
            <person name="Suzuki M."/>
            <person name="Kawai-Toyooka H."/>
            <person name="Smith D.R."/>
            <person name="Sparks H."/>
            <person name="Anderson J."/>
            <person name="Bakaric R."/>
            <person name="Luria V."/>
            <person name="Karger A."/>
            <person name="Kirschner M.W."/>
            <person name="Durand P.M."/>
            <person name="Michod R.E."/>
            <person name="Nozaki H."/>
            <person name="Olson B.J."/>
        </authorList>
    </citation>
    <scope>NUCLEOTIDE SEQUENCE [LARGE SCALE GENOMIC DNA]</scope>
    <source>
        <strain evidence="2">NIES-2863</strain>
    </source>
</reference>
<evidence type="ECO:0000313" key="1">
    <source>
        <dbReference type="EMBL" id="KXZ48491.1"/>
    </source>
</evidence>
<sequence length="99" mass="10649">MKFFGTPTKYNPGATSCLYQKIRTACPKLEGFTAVADMERRLYAILAQRDTVLGDAGALAACAGRPDCQAFSSNGLLFGSLSADWVSRPGACFYTRVNV</sequence>
<name>A0A150GF58_GONPE</name>
<evidence type="ECO:0008006" key="3">
    <source>
        <dbReference type="Google" id="ProtNLM"/>
    </source>
</evidence>
<organism evidence="1 2">
    <name type="scientific">Gonium pectorale</name>
    <name type="common">Green alga</name>
    <dbReference type="NCBI Taxonomy" id="33097"/>
    <lineage>
        <taxon>Eukaryota</taxon>
        <taxon>Viridiplantae</taxon>
        <taxon>Chlorophyta</taxon>
        <taxon>core chlorophytes</taxon>
        <taxon>Chlorophyceae</taxon>
        <taxon>CS clade</taxon>
        <taxon>Chlamydomonadales</taxon>
        <taxon>Volvocaceae</taxon>
        <taxon>Gonium</taxon>
    </lineage>
</organism>
<evidence type="ECO:0000313" key="2">
    <source>
        <dbReference type="Proteomes" id="UP000075714"/>
    </source>
</evidence>
<comment type="caution">
    <text evidence="1">The sequence shown here is derived from an EMBL/GenBank/DDBJ whole genome shotgun (WGS) entry which is preliminary data.</text>
</comment>
<dbReference type="EMBL" id="LSYV01000028">
    <property type="protein sequence ID" value="KXZ48491.1"/>
    <property type="molecule type" value="Genomic_DNA"/>
</dbReference>
<accession>A0A150GF58</accession>
<dbReference type="Proteomes" id="UP000075714">
    <property type="component" value="Unassembled WGS sequence"/>
</dbReference>
<keyword evidence="2" id="KW-1185">Reference proteome</keyword>